<name>A0A0F9WV28_9ZZZZ</name>
<accession>A0A0F9WV28</accession>
<organism evidence="1">
    <name type="scientific">marine sediment metagenome</name>
    <dbReference type="NCBI Taxonomy" id="412755"/>
    <lineage>
        <taxon>unclassified sequences</taxon>
        <taxon>metagenomes</taxon>
        <taxon>ecological metagenomes</taxon>
    </lineage>
</organism>
<proteinExistence type="predicted"/>
<dbReference type="EMBL" id="LAZR01000195">
    <property type="protein sequence ID" value="KKN82748.1"/>
    <property type="molecule type" value="Genomic_DNA"/>
</dbReference>
<comment type="caution">
    <text evidence="1">The sequence shown here is derived from an EMBL/GenBank/DDBJ whole genome shotgun (WGS) entry which is preliminary data.</text>
</comment>
<dbReference type="AlphaFoldDB" id="A0A0F9WV28"/>
<protein>
    <submittedName>
        <fullName evidence="1">Uncharacterized protein</fullName>
    </submittedName>
</protein>
<gene>
    <name evidence="1" type="ORF">LCGC14_0305720</name>
</gene>
<evidence type="ECO:0000313" key="1">
    <source>
        <dbReference type="EMBL" id="KKN82748.1"/>
    </source>
</evidence>
<reference evidence="1" key="1">
    <citation type="journal article" date="2015" name="Nature">
        <title>Complex archaea that bridge the gap between prokaryotes and eukaryotes.</title>
        <authorList>
            <person name="Spang A."/>
            <person name="Saw J.H."/>
            <person name="Jorgensen S.L."/>
            <person name="Zaremba-Niedzwiedzka K."/>
            <person name="Martijn J."/>
            <person name="Lind A.E."/>
            <person name="van Eijk R."/>
            <person name="Schleper C."/>
            <person name="Guy L."/>
            <person name="Ettema T.J."/>
        </authorList>
    </citation>
    <scope>NUCLEOTIDE SEQUENCE</scope>
</reference>
<sequence>MIARVHIKQKDMVRLGVKKALSEATDGLLNALKTDTVVFSVKKIVSKEHNVFKKEYTYTLDLSAALNEELFDEVEERLKTGL</sequence>